<evidence type="ECO:0000256" key="1">
    <source>
        <dbReference type="SAM" id="MobiDB-lite"/>
    </source>
</evidence>
<organism evidence="2 3">
    <name type="scientific">Mya arenaria</name>
    <name type="common">Soft-shell clam</name>
    <dbReference type="NCBI Taxonomy" id="6604"/>
    <lineage>
        <taxon>Eukaryota</taxon>
        <taxon>Metazoa</taxon>
        <taxon>Spiralia</taxon>
        <taxon>Lophotrochozoa</taxon>
        <taxon>Mollusca</taxon>
        <taxon>Bivalvia</taxon>
        <taxon>Autobranchia</taxon>
        <taxon>Heteroconchia</taxon>
        <taxon>Euheterodonta</taxon>
        <taxon>Imparidentia</taxon>
        <taxon>Neoheterodontei</taxon>
        <taxon>Myida</taxon>
        <taxon>Myoidea</taxon>
        <taxon>Myidae</taxon>
        <taxon>Mya</taxon>
    </lineage>
</organism>
<accession>A0ABY7GAS1</accession>
<evidence type="ECO:0000313" key="2">
    <source>
        <dbReference type="EMBL" id="WAR31022.1"/>
    </source>
</evidence>
<evidence type="ECO:0000313" key="3">
    <source>
        <dbReference type="Proteomes" id="UP001164746"/>
    </source>
</evidence>
<reference evidence="2" key="1">
    <citation type="submission" date="2022-11" db="EMBL/GenBank/DDBJ databases">
        <title>Centuries of genome instability and evolution in soft-shell clam transmissible cancer (bioRxiv).</title>
        <authorList>
            <person name="Hart S.F.M."/>
            <person name="Yonemitsu M.A."/>
            <person name="Giersch R.M."/>
            <person name="Beal B.F."/>
            <person name="Arriagada G."/>
            <person name="Davis B.W."/>
            <person name="Ostrander E.A."/>
            <person name="Goff S.P."/>
            <person name="Metzger M.J."/>
        </authorList>
    </citation>
    <scope>NUCLEOTIDE SEQUENCE</scope>
    <source>
        <strain evidence="2">MELC-2E11</strain>
        <tissue evidence="2">Siphon/mantle</tissue>
    </source>
</reference>
<proteinExistence type="predicted"/>
<name>A0ABY7GAS1_MYAAR</name>
<feature type="region of interest" description="Disordered" evidence="1">
    <location>
        <begin position="163"/>
        <end position="185"/>
    </location>
</feature>
<dbReference type="EMBL" id="CP111028">
    <property type="protein sequence ID" value="WAR31022.1"/>
    <property type="molecule type" value="Genomic_DNA"/>
</dbReference>
<keyword evidence="3" id="KW-1185">Reference proteome</keyword>
<gene>
    <name evidence="2" type="ORF">MAR_033564</name>
</gene>
<dbReference type="Proteomes" id="UP001164746">
    <property type="component" value="Chromosome 17"/>
</dbReference>
<sequence>MEDDFETSIDIDVEQANEENRRREITLHDEVPGRMPLANQMFHETANWSATGDIASGIVSSSDIAGCKNGYTRGQICMDDCSQCCGICMRDLRVKVAAFCGGIGDALCQCANGICKGLSLLATGTCTGVSLLGQCLYGICSVQRANWSAIGDIASGIVSSSDIDRVSHPSNTNETSEPGAKTDTPEDKFVWTTVRNVAVAAFCGGIGDALCQCANGICKGLSLLATGTCTGVSLLGQCLYGICSVQWLLHLFLPLCSMSIAISSVVLPYWAWGETDDVAVGLFKCCNFTEKNRNSTISECSPLSDCFPSESSKFLGIDLSNKRFFLCT</sequence>
<protein>
    <submittedName>
        <fullName evidence="2">Uncharacterized protein</fullName>
    </submittedName>
</protein>